<keyword evidence="2" id="KW-0028">Amino-acid biosynthesis</keyword>
<accession>A0ABW6HW35</accession>
<evidence type="ECO:0000256" key="2">
    <source>
        <dbReference type="HAMAP-Rule" id="MF_02235"/>
    </source>
</evidence>
<keyword evidence="7" id="KW-1185">Reference proteome</keyword>
<dbReference type="InterPro" id="IPR006130">
    <property type="entry name" value="Asp/Orn_carbamoylTrfase"/>
</dbReference>
<dbReference type="EMBL" id="JBHZPZ010000009">
    <property type="protein sequence ID" value="MFE3868221.1"/>
    <property type="molecule type" value="Genomic_DNA"/>
</dbReference>
<evidence type="ECO:0000256" key="1">
    <source>
        <dbReference type="ARBA" id="ARBA00022679"/>
    </source>
</evidence>
<comment type="subunit">
    <text evidence="2">Homotrimer.</text>
</comment>
<feature type="binding site" description="in other chain" evidence="2">
    <location>
        <begin position="46"/>
        <end position="49"/>
    </location>
    <ligand>
        <name>carbamoyl phosphate</name>
        <dbReference type="ChEBI" id="CHEBI:58228"/>
        <note>ligand shared between two neighboring subunits</note>
    </ligand>
</feature>
<dbReference type="RefSeq" id="WP_379854884.1">
    <property type="nucleotide sequence ID" value="NZ_JBHZPZ010000009.1"/>
</dbReference>
<feature type="domain" description="Aspartate/ornithine carbamoyltransferase Asp/Orn-binding" evidence="4">
    <location>
        <begin position="183"/>
        <end position="307"/>
    </location>
</feature>
<feature type="region of interest" description="Disordered" evidence="3">
    <location>
        <begin position="312"/>
        <end position="334"/>
    </location>
</feature>
<feature type="binding site" evidence="2">
    <location>
        <position position="74"/>
    </location>
    <ligand>
        <name>carbamoyl phosphate</name>
        <dbReference type="ChEBI" id="CHEBI:58228"/>
        <note>ligand shared between two neighboring subunits</note>
    </ligand>
</feature>
<dbReference type="PANTHER" id="PTHR45753">
    <property type="entry name" value="ORNITHINE CARBAMOYLTRANSFERASE, MITOCHONDRIAL"/>
    <property type="match status" value="1"/>
</dbReference>
<comment type="function">
    <text evidence="2">Catalyzes the transfer of the carbamoyl group from carbamoyl phosphate to the delta-amino group of N(2)-succinyl-L-ornithine to produce N(2)-succinyl-L-citrulline. Is essential for arginine biosynthesis.</text>
</comment>
<dbReference type="GO" id="GO:0043857">
    <property type="term" value="F:N-acetylornithine carbamoyltransferase activity"/>
    <property type="evidence" value="ECO:0007669"/>
    <property type="project" value="UniProtKB-EC"/>
</dbReference>
<evidence type="ECO:0000256" key="3">
    <source>
        <dbReference type="SAM" id="MobiDB-lite"/>
    </source>
</evidence>
<evidence type="ECO:0000259" key="5">
    <source>
        <dbReference type="Pfam" id="PF02729"/>
    </source>
</evidence>
<organism evidence="6 7">
    <name type="scientific">Flavobacterium xylosi</name>
    <dbReference type="NCBI Taxonomy" id="3230415"/>
    <lineage>
        <taxon>Bacteria</taxon>
        <taxon>Pseudomonadati</taxon>
        <taxon>Bacteroidota</taxon>
        <taxon>Flavobacteriia</taxon>
        <taxon>Flavobacteriales</taxon>
        <taxon>Flavobacteriaceae</taxon>
        <taxon>Flavobacterium</taxon>
    </lineage>
</organism>
<dbReference type="InterPro" id="IPR006132">
    <property type="entry name" value="Asp/Orn_carbamoyltranf_P-bd"/>
</dbReference>
<feature type="binding site" description="in other chain" evidence="2">
    <location>
        <begin position="146"/>
        <end position="149"/>
    </location>
    <ligand>
        <name>carbamoyl phosphate</name>
        <dbReference type="ChEBI" id="CHEBI:58228"/>
        <note>ligand shared between two neighboring subunits</note>
    </ligand>
</feature>
<dbReference type="PRINTS" id="PR00100">
    <property type="entry name" value="AOTCASE"/>
</dbReference>
<dbReference type="InterPro" id="IPR043696">
    <property type="entry name" value="ArgF'-like"/>
</dbReference>
<reference evidence="6 7" key="1">
    <citation type="submission" date="2024-06" db="EMBL/GenBank/DDBJ databases">
        <title>Flavobacterium spp. isolated from glacier.</title>
        <authorList>
            <person name="Han D."/>
        </authorList>
    </citation>
    <scope>NUCLEOTIDE SEQUENCE [LARGE SCALE GENOMIC DNA]</scope>
    <source>
        <strain evidence="6 7">LS2P90</strain>
    </source>
</reference>
<name>A0ABW6HW35_9FLAO</name>
<feature type="domain" description="Aspartate/ornithine carbamoyltransferase carbamoyl-P binding" evidence="5">
    <location>
        <begin position="10"/>
        <end position="159"/>
    </location>
</feature>
<dbReference type="Proteomes" id="UP001600109">
    <property type="component" value="Unassembled WGS sequence"/>
</dbReference>
<keyword evidence="2" id="KW-0055">Arginine biosynthesis</keyword>
<feature type="binding site" evidence="2">
    <location>
        <position position="275"/>
    </location>
    <ligand>
        <name>N(2)-succinyl-L-ornithine</name>
        <dbReference type="ChEBI" id="CHEBI:58514"/>
    </ligand>
</feature>
<dbReference type="PANTHER" id="PTHR45753:SF3">
    <property type="entry name" value="ORNITHINE TRANSCARBAMYLASE, MITOCHONDRIAL"/>
    <property type="match status" value="1"/>
</dbReference>
<gene>
    <name evidence="2" type="primary">argF'</name>
    <name evidence="6" type="ORF">ACFX5E_09055</name>
</gene>
<evidence type="ECO:0000313" key="7">
    <source>
        <dbReference type="Proteomes" id="UP001600109"/>
    </source>
</evidence>
<dbReference type="PRINTS" id="PR00101">
    <property type="entry name" value="ATCASE"/>
</dbReference>
<feature type="binding site" description="in other chain" evidence="2">
    <location>
        <position position="109"/>
    </location>
    <ligand>
        <name>carbamoyl phosphate</name>
        <dbReference type="ChEBI" id="CHEBI:58228"/>
        <note>ligand shared between two neighboring subunits</note>
    </ligand>
</feature>
<comment type="catalytic activity">
    <reaction evidence="2">
        <text>N(2)-succinyl-L-ornithine + carbamoyl phosphate = N(2)-succinyl-L-citrulline + phosphate + H(+)</text>
        <dbReference type="Rhea" id="RHEA:25884"/>
        <dbReference type="ChEBI" id="CHEBI:15378"/>
        <dbReference type="ChEBI" id="CHEBI:43474"/>
        <dbReference type="ChEBI" id="CHEBI:58228"/>
        <dbReference type="ChEBI" id="CHEBI:58514"/>
        <dbReference type="ChEBI" id="CHEBI:58862"/>
        <dbReference type="EC" id="2.1.3.11"/>
    </reaction>
</comment>
<comment type="pathway">
    <text evidence="2">Amino-acid biosynthesis; L-arginine biosynthesis.</text>
</comment>
<proteinExistence type="inferred from homology"/>
<dbReference type="Pfam" id="PF02729">
    <property type="entry name" value="OTCace_N"/>
    <property type="match status" value="1"/>
</dbReference>
<dbReference type="Gene3D" id="3.40.50.1370">
    <property type="entry name" value="Aspartate/ornithine carbamoyltransferase"/>
    <property type="match status" value="2"/>
</dbReference>
<feature type="binding site" description="in other chain" evidence="2">
    <location>
        <begin position="271"/>
        <end position="272"/>
    </location>
    <ligand>
        <name>carbamoyl phosphate</name>
        <dbReference type="ChEBI" id="CHEBI:58228"/>
        <note>ligand shared between two neighboring subunits</note>
    </ligand>
</feature>
<evidence type="ECO:0000259" key="4">
    <source>
        <dbReference type="Pfam" id="PF00185"/>
    </source>
</evidence>
<feature type="binding site" evidence="2">
    <location>
        <position position="175"/>
    </location>
    <ligand>
        <name>N(2)-succinyl-L-ornithine</name>
        <dbReference type="ChEBI" id="CHEBI:58514"/>
    </ligand>
</feature>
<dbReference type="InterPro" id="IPR006131">
    <property type="entry name" value="Asp_carbamoyltransf_Asp/Orn-bd"/>
</dbReference>
<feature type="binding site" evidence="2">
    <location>
        <position position="235"/>
    </location>
    <ligand>
        <name>N(2)-succinyl-L-ornithine</name>
        <dbReference type="ChEBI" id="CHEBI:58514"/>
    </ligand>
</feature>
<evidence type="ECO:0000313" key="6">
    <source>
        <dbReference type="EMBL" id="MFE3868221.1"/>
    </source>
</evidence>
<dbReference type="NCBIfam" id="NF003384">
    <property type="entry name" value="PRK04523.1"/>
    <property type="match status" value="1"/>
</dbReference>
<dbReference type="InterPro" id="IPR036901">
    <property type="entry name" value="Asp/Orn_carbamoylTrfase_sf"/>
</dbReference>
<comment type="similarity">
    <text evidence="2">Belongs to the aspartate/ornithine carbamoyltransferase superfamily. SOTCase family.</text>
</comment>
<sequence length="334" mass="37472">MNYISIQNIDSLDKWVKQALKIKKKPLKNKKLGKNKTLGMLFFNSSLRTRLSTQKAALNLGMNVMVMNFTSEGWTLEFEDGAIMNSGASEHIKEAAAVVSQYCDIIAIRAFAGLADKEKDNAEIVLSGFLKYATVPVVNMESATGHPLQSLADAITMAEHKTKHRPKVVLTWAPHPKALPQAVPNSFVEMMQLQDADFVITHPEGYELNPEITKDSKIEYNQDKAFENADFIYAKNWSNYKEYGQITNSDPNWTVTADKMKLTNNAKFMHCLPVRRNVIVTDEVIDSENSIVIEQANNRTYAAQLVLQKILAPQPPKGELPSDGKKKKEKKNGK</sequence>
<feature type="binding site" evidence="2">
    <location>
        <position position="141"/>
    </location>
    <ligand>
        <name>N(2)-succinyl-L-ornithine</name>
        <dbReference type="ChEBI" id="CHEBI:58514"/>
    </ligand>
</feature>
<keyword evidence="1 2" id="KW-0808">Transferase</keyword>
<protein>
    <recommendedName>
        <fullName evidence="2">N-succinylornithine carbamoyltransferase</fullName>
        <ecNumber evidence="2">2.1.3.11</ecNumber>
    </recommendedName>
    <alternativeName>
        <fullName evidence="2">N-succinyl-L-ornithine transcarbamylase</fullName>
        <shortName evidence="2">SOTCase</shortName>
    </alternativeName>
</protein>
<dbReference type="Pfam" id="PF00185">
    <property type="entry name" value="OTCace"/>
    <property type="match status" value="1"/>
</dbReference>
<comment type="caution">
    <text evidence="6">The sequence shown here is derived from an EMBL/GenBank/DDBJ whole genome shotgun (WGS) entry which is preliminary data.</text>
</comment>
<dbReference type="EC" id="2.1.3.11" evidence="2"/>
<dbReference type="SUPFAM" id="SSF53671">
    <property type="entry name" value="Aspartate/ornithine carbamoyltransferase"/>
    <property type="match status" value="1"/>
</dbReference>
<dbReference type="HAMAP" id="MF_02235">
    <property type="entry name" value="SOTCase"/>
    <property type="match status" value="1"/>
</dbReference>
<feature type="binding site" description="in other chain" evidence="2">
    <location>
        <position position="299"/>
    </location>
    <ligand>
        <name>carbamoyl phosphate</name>
        <dbReference type="ChEBI" id="CHEBI:58228"/>
        <note>ligand shared between two neighboring subunits</note>
    </ligand>
</feature>